<dbReference type="GO" id="GO:0045259">
    <property type="term" value="C:proton-transporting ATP synthase complex"/>
    <property type="evidence" value="ECO:0007669"/>
    <property type="project" value="UniProtKB-KW"/>
</dbReference>
<organism evidence="14">
    <name type="scientific">Nabis ferus</name>
    <dbReference type="NCBI Taxonomy" id="347965"/>
    <lineage>
        <taxon>Eukaryota</taxon>
        <taxon>Metazoa</taxon>
        <taxon>Ecdysozoa</taxon>
        <taxon>Arthropoda</taxon>
        <taxon>Hexapoda</taxon>
        <taxon>Insecta</taxon>
        <taxon>Pterygota</taxon>
        <taxon>Neoptera</taxon>
        <taxon>Paraneoptera</taxon>
        <taxon>Hemiptera</taxon>
        <taxon>Heteroptera</taxon>
        <taxon>Panheteroptera</taxon>
        <taxon>Cimicomorpha</taxon>
        <taxon>Nabidae</taxon>
        <taxon>Nabinae</taxon>
        <taxon>Nabis</taxon>
        <taxon>Nabis</taxon>
    </lineage>
</organism>
<keyword evidence="5 12" id="KW-0138">CF(0)</keyword>
<keyword evidence="11 13" id="KW-0472">Membrane</keyword>
<evidence type="ECO:0000256" key="4">
    <source>
        <dbReference type="ARBA" id="ARBA00022448"/>
    </source>
</evidence>
<dbReference type="AlphaFoldDB" id="A0A7D5JTK0"/>
<dbReference type="InterPro" id="IPR001421">
    <property type="entry name" value="ATP8_metazoa"/>
</dbReference>
<dbReference type="Pfam" id="PF00895">
    <property type="entry name" value="ATP-synt_8"/>
    <property type="match status" value="1"/>
</dbReference>
<dbReference type="GO" id="GO:0031966">
    <property type="term" value="C:mitochondrial membrane"/>
    <property type="evidence" value="ECO:0007669"/>
    <property type="project" value="UniProtKB-SubCell"/>
</dbReference>
<reference evidence="14" key="1">
    <citation type="submission" date="2020-03" db="EMBL/GenBank/DDBJ databases">
        <title>The complete mitochondrial genome of Nabis ferus (Hemiptera: Nabidae) and phylogenetic analysis.</title>
        <authorList>
            <person name="Tang P.-A."/>
            <person name="Yuan M.-L."/>
        </authorList>
    </citation>
    <scope>NUCLEOTIDE SEQUENCE</scope>
</reference>
<evidence type="ECO:0000256" key="11">
    <source>
        <dbReference type="ARBA" id="ARBA00023136"/>
    </source>
</evidence>
<proteinExistence type="inferred from homology"/>
<evidence type="ECO:0000256" key="1">
    <source>
        <dbReference type="ARBA" id="ARBA00004304"/>
    </source>
</evidence>
<name>A0A7D5JTK0_9HEMI</name>
<dbReference type="GeneID" id="58899910"/>
<keyword evidence="9 12" id="KW-0406">Ion transport</keyword>
<keyword evidence="10 12" id="KW-0496">Mitochondrion</keyword>
<evidence type="ECO:0000256" key="7">
    <source>
        <dbReference type="ARBA" id="ARBA00022781"/>
    </source>
</evidence>
<keyword evidence="6 12" id="KW-0812">Transmembrane</keyword>
<dbReference type="RefSeq" id="YP_009917422.1">
    <property type="nucleotide sequence ID" value="NC_050256.1"/>
</dbReference>
<evidence type="ECO:0000256" key="5">
    <source>
        <dbReference type="ARBA" id="ARBA00022547"/>
    </source>
</evidence>
<dbReference type="EMBL" id="MT242600">
    <property type="protein sequence ID" value="QLF99789.1"/>
    <property type="molecule type" value="Genomic_DNA"/>
</dbReference>
<evidence type="ECO:0000256" key="2">
    <source>
        <dbReference type="ARBA" id="ARBA00008892"/>
    </source>
</evidence>
<gene>
    <name evidence="14" type="primary">atp8</name>
</gene>
<comment type="subunit">
    <text evidence="3">F-type ATPases have 2 components, CF(1) - the catalytic core - and CF(0) - the membrane proton channel.</text>
</comment>
<sequence>MPQMAPIWWMTMFMLFIIILLSVMIINYFYIKYNNYLKPTINYISTNINWKW</sequence>
<keyword evidence="8 13" id="KW-1133">Transmembrane helix</keyword>
<evidence type="ECO:0000256" key="12">
    <source>
        <dbReference type="RuleBase" id="RU003661"/>
    </source>
</evidence>
<feature type="transmembrane region" description="Helical" evidence="13">
    <location>
        <begin position="6"/>
        <end position="30"/>
    </location>
</feature>
<geneLocation type="mitochondrion" evidence="14"/>
<evidence type="ECO:0000256" key="3">
    <source>
        <dbReference type="ARBA" id="ARBA00011291"/>
    </source>
</evidence>
<evidence type="ECO:0000313" key="14">
    <source>
        <dbReference type="EMBL" id="QLF99789.1"/>
    </source>
</evidence>
<dbReference type="GO" id="GO:0015078">
    <property type="term" value="F:proton transmembrane transporter activity"/>
    <property type="evidence" value="ECO:0007669"/>
    <property type="project" value="InterPro"/>
</dbReference>
<evidence type="ECO:0000256" key="6">
    <source>
        <dbReference type="ARBA" id="ARBA00022692"/>
    </source>
</evidence>
<evidence type="ECO:0000256" key="9">
    <source>
        <dbReference type="ARBA" id="ARBA00023065"/>
    </source>
</evidence>
<evidence type="ECO:0000256" key="8">
    <source>
        <dbReference type="ARBA" id="ARBA00022989"/>
    </source>
</evidence>
<keyword evidence="7 12" id="KW-0375">Hydrogen ion transport</keyword>
<accession>A0A7D5JTK0</accession>
<comment type="similarity">
    <text evidence="2 12">Belongs to the ATPase protein 8 family.</text>
</comment>
<comment type="subcellular location">
    <subcellularLocation>
        <location evidence="1 12">Mitochondrion membrane</location>
        <topology evidence="1 12">Single-pass membrane protein</topology>
    </subcellularLocation>
</comment>
<dbReference type="GO" id="GO:0015986">
    <property type="term" value="P:proton motive force-driven ATP synthesis"/>
    <property type="evidence" value="ECO:0007669"/>
    <property type="project" value="InterPro"/>
</dbReference>
<evidence type="ECO:0000256" key="10">
    <source>
        <dbReference type="ARBA" id="ARBA00023128"/>
    </source>
</evidence>
<keyword evidence="4 12" id="KW-0813">Transport</keyword>
<protein>
    <recommendedName>
        <fullName evidence="12">ATP synthase complex subunit 8</fullName>
    </recommendedName>
</protein>
<evidence type="ECO:0000256" key="13">
    <source>
        <dbReference type="SAM" id="Phobius"/>
    </source>
</evidence>